<dbReference type="RefSeq" id="WP_145854121.1">
    <property type="nucleotide sequence ID" value="NZ_RPFW01000003.1"/>
</dbReference>
<keyword evidence="1" id="KW-0812">Transmembrane</keyword>
<evidence type="ECO:0000256" key="1">
    <source>
        <dbReference type="SAM" id="Phobius"/>
    </source>
</evidence>
<accession>A0A6P2BYR2</accession>
<evidence type="ECO:0000313" key="3">
    <source>
        <dbReference type="Proteomes" id="UP000460272"/>
    </source>
</evidence>
<keyword evidence="3" id="KW-1185">Reference proteome</keyword>
<feature type="transmembrane region" description="Helical" evidence="1">
    <location>
        <begin position="37"/>
        <end position="57"/>
    </location>
</feature>
<feature type="transmembrane region" description="Helical" evidence="1">
    <location>
        <begin position="69"/>
        <end position="90"/>
    </location>
</feature>
<proteinExistence type="predicted"/>
<dbReference type="OrthoDB" id="3542908at2"/>
<evidence type="ECO:0000313" key="2">
    <source>
        <dbReference type="EMBL" id="TVZ04252.1"/>
    </source>
</evidence>
<feature type="transmembrane region" description="Helical" evidence="1">
    <location>
        <begin position="96"/>
        <end position="114"/>
    </location>
</feature>
<name>A0A6P2BYR2_9ACTN</name>
<keyword evidence="1" id="KW-0472">Membrane</keyword>
<sequence>MGTQYSRVVRWSVAMTSVVAAVAVLICAVIGGAKGAYGALIGVGVVTVFFGLSILVVGRAARISPAAMMVAALGTFLVKMVAFAIVLVAIGHSTAFNGRMLGFTALACILAWSASQIITSMRLKLLYVEPDGKS</sequence>
<evidence type="ECO:0008006" key="4">
    <source>
        <dbReference type="Google" id="ProtNLM"/>
    </source>
</evidence>
<reference evidence="2 3" key="1">
    <citation type="submission" date="2018-11" db="EMBL/GenBank/DDBJ databases">
        <title>Trebonia kvetii gen.nov., sp.nov., a novel acidophilic actinobacterium, and proposal of the new actinobacterial family Treboniaceae fam. nov.</title>
        <authorList>
            <person name="Rapoport D."/>
            <person name="Sagova-Mareckova M."/>
            <person name="Sedlacek I."/>
            <person name="Provaznik J."/>
            <person name="Kralova S."/>
            <person name="Pavlinic D."/>
            <person name="Benes V."/>
            <person name="Kopecky J."/>
        </authorList>
    </citation>
    <scope>NUCLEOTIDE SEQUENCE [LARGE SCALE GENOMIC DNA]</scope>
    <source>
        <strain evidence="2 3">15Tr583</strain>
    </source>
</reference>
<dbReference type="Proteomes" id="UP000460272">
    <property type="component" value="Unassembled WGS sequence"/>
</dbReference>
<organism evidence="2 3">
    <name type="scientific">Trebonia kvetii</name>
    <dbReference type="NCBI Taxonomy" id="2480626"/>
    <lineage>
        <taxon>Bacteria</taxon>
        <taxon>Bacillati</taxon>
        <taxon>Actinomycetota</taxon>
        <taxon>Actinomycetes</taxon>
        <taxon>Streptosporangiales</taxon>
        <taxon>Treboniaceae</taxon>
        <taxon>Trebonia</taxon>
    </lineage>
</organism>
<dbReference type="AlphaFoldDB" id="A0A6P2BYR2"/>
<dbReference type="EMBL" id="RPFW01000003">
    <property type="protein sequence ID" value="TVZ04252.1"/>
    <property type="molecule type" value="Genomic_DNA"/>
</dbReference>
<keyword evidence="1" id="KW-1133">Transmembrane helix</keyword>
<protein>
    <recommendedName>
        <fullName evidence="4">ATP synthase subunit I</fullName>
    </recommendedName>
</protein>
<gene>
    <name evidence="2" type="ORF">EAS64_17865</name>
</gene>
<comment type="caution">
    <text evidence="2">The sequence shown here is derived from an EMBL/GenBank/DDBJ whole genome shotgun (WGS) entry which is preliminary data.</text>
</comment>
<feature type="transmembrane region" description="Helical" evidence="1">
    <location>
        <begin position="12"/>
        <end position="31"/>
    </location>
</feature>